<evidence type="ECO:0000256" key="5">
    <source>
        <dbReference type="ARBA" id="ARBA00022679"/>
    </source>
</evidence>
<dbReference type="AlphaFoldDB" id="X1ATP7"/>
<evidence type="ECO:0000256" key="3">
    <source>
        <dbReference type="ARBA" id="ARBA00022552"/>
    </source>
</evidence>
<evidence type="ECO:0000256" key="8">
    <source>
        <dbReference type="ARBA" id="ARBA00022884"/>
    </source>
</evidence>
<evidence type="ECO:0000256" key="1">
    <source>
        <dbReference type="ARBA" id="ARBA00008115"/>
    </source>
</evidence>
<keyword evidence="7" id="KW-0699">rRNA-binding</keyword>
<evidence type="ECO:0000256" key="2">
    <source>
        <dbReference type="ARBA" id="ARBA00022517"/>
    </source>
</evidence>
<dbReference type="GO" id="GO:0070475">
    <property type="term" value="P:rRNA base methylation"/>
    <property type="evidence" value="ECO:0007669"/>
    <property type="project" value="InterPro"/>
</dbReference>
<feature type="non-terminal residue" evidence="9">
    <location>
        <position position="168"/>
    </location>
</feature>
<evidence type="ECO:0000256" key="4">
    <source>
        <dbReference type="ARBA" id="ARBA00022603"/>
    </source>
</evidence>
<reference evidence="9" key="1">
    <citation type="journal article" date="2014" name="Front. Microbiol.">
        <title>High frequency of phylogenetically diverse reductive dehalogenase-homologous genes in deep subseafloor sedimentary metagenomes.</title>
        <authorList>
            <person name="Kawai M."/>
            <person name="Futagami T."/>
            <person name="Toyoda A."/>
            <person name="Takaki Y."/>
            <person name="Nishi S."/>
            <person name="Hori S."/>
            <person name="Arai W."/>
            <person name="Tsubouchi T."/>
            <person name="Morono Y."/>
            <person name="Uchiyama I."/>
            <person name="Ito T."/>
            <person name="Fujiyama A."/>
            <person name="Inagaki F."/>
            <person name="Takami H."/>
        </authorList>
    </citation>
    <scope>NUCLEOTIDE SEQUENCE</scope>
    <source>
        <strain evidence="9">Expedition CK06-06</strain>
    </source>
</reference>
<evidence type="ECO:0000313" key="9">
    <source>
        <dbReference type="EMBL" id="GAG63236.1"/>
    </source>
</evidence>
<evidence type="ECO:0008006" key="10">
    <source>
        <dbReference type="Google" id="ProtNLM"/>
    </source>
</evidence>
<evidence type="ECO:0000256" key="6">
    <source>
        <dbReference type="ARBA" id="ARBA00022691"/>
    </source>
</evidence>
<dbReference type="GO" id="GO:0070037">
    <property type="term" value="F:rRNA (pseudouridine) methyltransferase activity"/>
    <property type="evidence" value="ECO:0007669"/>
    <property type="project" value="InterPro"/>
</dbReference>
<dbReference type="InterPro" id="IPR005304">
    <property type="entry name" value="Rbsml_bgen_MeTrfase_EMG1/NEP1"/>
</dbReference>
<dbReference type="PANTHER" id="PTHR12636">
    <property type="entry name" value="NEP1/MRA1"/>
    <property type="match status" value="1"/>
</dbReference>
<comment type="similarity">
    <text evidence="1">Belongs to the class IV-like SAM-binding methyltransferase superfamily. RNA methyltransferase NEP1 family.</text>
</comment>
<proteinExistence type="inferred from homology"/>
<keyword evidence="3" id="KW-0698">rRNA processing</keyword>
<dbReference type="PANTHER" id="PTHR12636:SF5">
    <property type="entry name" value="RIBOSOMAL RNA SMALL SUBUNIT METHYLTRANSFERASE NEP1"/>
    <property type="match status" value="1"/>
</dbReference>
<keyword evidence="6" id="KW-0949">S-adenosyl-L-methionine</keyword>
<dbReference type="InterPro" id="IPR029026">
    <property type="entry name" value="tRNA_m1G_MTases_N"/>
</dbReference>
<protein>
    <recommendedName>
        <fullName evidence="10">16S rRNA methyltransferase</fullName>
    </recommendedName>
</protein>
<gene>
    <name evidence="9" type="ORF">S01H4_17617</name>
</gene>
<organism evidence="9">
    <name type="scientific">marine sediment metagenome</name>
    <dbReference type="NCBI Taxonomy" id="412755"/>
    <lineage>
        <taxon>unclassified sequences</taxon>
        <taxon>metagenomes</taxon>
        <taxon>ecological metagenomes</taxon>
    </lineage>
</organism>
<dbReference type="Gene3D" id="3.40.1280.10">
    <property type="match status" value="1"/>
</dbReference>
<keyword evidence="4" id="KW-0489">Methyltransferase</keyword>
<dbReference type="Pfam" id="PF03587">
    <property type="entry name" value="EMG1"/>
    <property type="match status" value="1"/>
</dbReference>
<dbReference type="SUPFAM" id="SSF75217">
    <property type="entry name" value="alpha/beta knot"/>
    <property type="match status" value="1"/>
</dbReference>
<keyword evidence="5" id="KW-0808">Transferase</keyword>
<dbReference type="InterPro" id="IPR029028">
    <property type="entry name" value="Alpha/beta_knot_MTases"/>
</dbReference>
<dbReference type="EMBL" id="BART01007772">
    <property type="protein sequence ID" value="GAG63236.1"/>
    <property type="molecule type" value="Genomic_DNA"/>
</dbReference>
<sequence>MPLIVILVECGMELIPKEIRKHSAVRKNLSSQIYASQILDNALHHSAMKNLKNSEKRGRPDITHLCLLNALGSTLNKTGNLSLFIHTINNKIYEFNPEIRIARNYNRFKGLMAKTLIDGNIKVNGKHLISQFEGKLQDLINKFKNSEIILFSSRGKLVNDYKDLFLEA</sequence>
<name>X1ATP7_9ZZZZ</name>
<comment type="caution">
    <text evidence="9">The sequence shown here is derived from an EMBL/GenBank/DDBJ whole genome shotgun (WGS) entry which is preliminary data.</text>
</comment>
<keyword evidence="8" id="KW-0694">RNA-binding</keyword>
<dbReference type="GO" id="GO:0019843">
    <property type="term" value="F:rRNA binding"/>
    <property type="evidence" value="ECO:0007669"/>
    <property type="project" value="UniProtKB-KW"/>
</dbReference>
<evidence type="ECO:0000256" key="7">
    <source>
        <dbReference type="ARBA" id="ARBA00022730"/>
    </source>
</evidence>
<keyword evidence="2" id="KW-0690">Ribosome biogenesis</keyword>
<accession>X1ATP7</accession>